<proteinExistence type="predicted"/>
<dbReference type="Proteomes" id="UP000326757">
    <property type="component" value="Unassembled WGS sequence"/>
</dbReference>
<name>A0A5N6JTN2_MONLA</name>
<gene>
    <name evidence="1" type="ORF">EYC80_007918</name>
</gene>
<dbReference type="AlphaFoldDB" id="A0A5N6JTN2"/>
<sequence length="152" mass="18074">MMSIPFFKVCKLLDDLEALYCSTISLLREVRIKKVSDVWINWFIQNRNTLDAMHKDDPSVSFTLRPETLVDRDYSFNKVTFERFIARSLFMIVQLRDTFAGYEKDGDYLALPSKTQGGPREIVRNDFGYRVERIMSEMGRDERSRWKRLRTL</sequence>
<evidence type="ECO:0000313" key="2">
    <source>
        <dbReference type="Proteomes" id="UP000326757"/>
    </source>
</evidence>
<protein>
    <submittedName>
        <fullName evidence="1">Uncharacterized protein</fullName>
    </submittedName>
</protein>
<dbReference type="OrthoDB" id="2160351at2759"/>
<keyword evidence="2" id="KW-1185">Reference proteome</keyword>
<accession>A0A5N6JTN2</accession>
<dbReference type="EMBL" id="VIGI01000013">
    <property type="protein sequence ID" value="KAB8292175.1"/>
    <property type="molecule type" value="Genomic_DNA"/>
</dbReference>
<evidence type="ECO:0000313" key="1">
    <source>
        <dbReference type="EMBL" id="KAB8292175.1"/>
    </source>
</evidence>
<reference evidence="1 2" key="1">
    <citation type="submission" date="2019-06" db="EMBL/GenBank/DDBJ databases">
        <title>Genome Sequence of the Brown Rot Fungal Pathogen Monilinia laxa.</title>
        <authorList>
            <person name="De Miccolis Angelini R.M."/>
            <person name="Landi L."/>
            <person name="Abate D."/>
            <person name="Pollastro S."/>
            <person name="Romanazzi G."/>
            <person name="Faretra F."/>
        </authorList>
    </citation>
    <scope>NUCLEOTIDE SEQUENCE [LARGE SCALE GENOMIC DNA]</scope>
    <source>
        <strain evidence="1 2">Mlax316</strain>
    </source>
</reference>
<comment type="caution">
    <text evidence="1">The sequence shown here is derived from an EMBL/GenBank/DDBJ whole genome shotgun (WGS) entry which is preliminary data.</text>
</comment>
<organism evidence="1 2">
    <name type="scientific">Monilinia laxa</name>
    <name type="common">Brown rot fungus</name>
    <name type="synonym">Sclerotinia laxa</name>
    <dbReference type="NCBI Taxonomy" id="61186"/>
    <lineage>
        <taxon>Eukaryota</taxon>
        <taxon>Fungi</taxon>
        <taxon>Dikarya</taxon>
        <taxon>Ascomycota</taxon>
        <taxon>Pezizomycotina</taxon>
        <taxon>Leotiomycetes</taxon>
        <taxon>Helotiales</taxon>
        <taxon>Sclerotiniaceae</taxon>
        <taxon>Monilinia</taxon>
    </lineage>
</organism>